<dbReference type="EMBL" id="BSOH01000027">
    <property type="protein sequence ID" value="GLR19546.1"/>
    <property type="molecule type" value="Genomic_DNA"/>
</dbReference>
<keyword evidence="2" id="KW-0812">Transmembrane</keyword>
<sequence length="494" mass="54198">MKINYLIIFFSLLCISCSEKQPSLIWEKSSSRIGSQSSPRASDLNNDGILDIVIGAGEDEYQKSNQGVLAINGVTGDIIWQAPCIDQIFSSPTFNDINSDNIEDVIIGGRSSQLYALNGANGDRIWQYDPEQYSTHPILKYANKNFYNSVLVPDSNGDGVKDILISNGGNHEVFEFVKKGREVGVLLILDAKSGAVIAADTVPDGNETYMSPIYVEQDNGSKIIVFGTGGETFAGNLFITRLEDLLNNDLSKSKIIASETSHGFIAPPVFVDVTNDNIFDILAISHAGTMSAINGENLKNIWQFKIPNTESNNGLAVGHFTNDDIPDIFTFVSKGKWPWNTGSYQIMLNGLTGKLEYIDSIGCPRVSSPVVYDLNNDEIDDVVFSLDSFDCQGFAGRPPKSIVSKLIAINFKDNEIIPIDQKDNMKNVFTTPLLADLDGDGYLDIIHADYPHSADLGLLLFDGMNIKRTRMPIKISKPVKWGAYMGSNGDGIYR</sequence>
<comment type="subcellular location">
    <subcellularLocation>
        <location evidence="1">Membrane</location>
        <topology evidence="1">Single-pass membrane protein</topology>
    </subcellularLocation>
</comment>
<dbReference type="GO" id="GO:0016020">
    <property type="term" value="C:membrane"/>
    <property type="evidence" value="ECO:0007669"/>
    <property type="project" value="UniProtKB-SubCell"/>
</dbReference>
<evidence type="ECO:0000256" key="1">
    <source>
        <dbReference type="ARBA" id="ARBA00004167"/>
    </source>
</evidence>
<evidence type="ECO:0000256" key="4">
    <source>
        <dbReference type="ARBA" id="ARBA00023136"/>
    </source>
</evidence>
<evidence type="ECO:0000256" key="3">
    <source>
        <dbReference type="ARBA" id="ARBA00022989"/>
    </source>
</evidence>
<protein>
    <recommendedName>
        <fullName evidence="5">FAM234A/B beta-propeller domain-containing protein</fullName>
    </recommendedName>
</protein>
<dbReference type="InterPro" id="IPR045232">
    <property type="entry name" value="FAM234"/>
</dbReference>
<gene>
    <name evidence="6" type="ORF">GCM10007940_41620</name>
</gene>
<dbReference type="InterPro" id="IPR055409">
    <property type="entry name" value="Beta-prop_FAM234A_B"/>
</dbReference>
<proteinExistence type="predicted"/>
<comment type="caution">
    <text evidence="6">The sequence shown here is derived from an EMBL/GenBank/DDBJ whole genome shotgun (WGS) entry which is preliminary data.</text>
</comment>
<dbReference type="PANTHER" id="PTHR21419:SF30">
    <property type="entry name" value="IG-LIKE DOMAIN-CONTAINING PROTEIN"/>
    <property type="match status" value="1"/>
</dbReference>
<dbReference type="InterPro" id="IPR028994">
    <property type="entry name" value="Integrin_alpha_N"/>
</dbReference>
<dbReference type="AlphaFoldDB" id="A0AA37SRH7"/>
<keyword evidence="3" id="KW-1133">Transmembrane helix</keyword>
<dbReference type="Proteomes" id="UP001156666">
    <property type="component" value="Unassembled WGS sequence"/>
</dbReference>
<evidence type="ECO:0000313" key="7">
    <source>
        <dbReference type="Proteomes" id="UP001156666"/>
    </source>
</evidence>
<dbReference type="SUPFAM" id="SSF69318">
    <property type="entry name" value="Integrin alpha N-terminal domain"/>
    <property type="match status" value="1"/>
</dbReference>
<dbReference type="PANTHER" id="PTHR21419">
    <property type="match status" value="1"/>
</dbReference>
<dbReference type="Pfam" id="PF23727">
    <property type="entry name" value="Beta-prop_FAM234A_B"/>
    <property type="match status" value="1"/>
</dbReference>
<keyword evidence="4" id="KW-0472">Membrane</keyword>
<dbReference type="Gene3D" id="2.130.10.130">
    <property type="entry name" value="Integrin alpha, N-terminal"/>
    <property type="match status" value="2"/>
</dbReference>
<feature type="domain" description="FAM234A/B beta-propeller" evidence="5">
    <location>
        <begin position="68"/>
        <end position="329"/>
    </location>
</feature>
<evidence type="ECO:0000313" key="6">
    <source>
        <dbReference type="EMBL" id="GLR19546.1"/>
    </source>
</evidence>
<evidence type="ECO:0000256" key="2">
    <source>
        <dbReference type="ARBA" id="ARBA00022692"/>
    </source>
</evidence>
<reference evidence="6" key="1">
    <citation type="journal article" date="2014" name="Int. J. Syst. Evol. Microbiol.">
        <title>Complete genome sequence of Corynebacterium casei LMG S-19264T (=DSM 44701T), isolated from a smear-ripened cheese.</title>
        <authorList>
            <consortium name="US DOE Joint Genome Institute (JGI-PGF)"/>
            <person name="Walter F."/>
            <person name="Albersmeier A."/>
            <person name="Kalinowski J."/>
            <person name="Ruckert C."/>
        </authorList>
    </citation>
    <scope>NUCLEOTIDE SEQUENCE</scope>
    <source>
        <strain evidence="6">NBRC 108769</strain>
    </source>
</reference>
<dbReference type="RefSeq" id="WP_235291758.1">
    <property type="nucleotide sequence ID" value="NZ_BSOH01000027.1"/>
</dbReference>
<organism evidence="6 7">
    <name type="scientific">Portibacter lacus</name>
    <dbReference type="NCBI Taxonomy" id="1099794"/>
    <lineage>
        <taxon>Bacteria</taxon>
        <taxon>Pseudomonadati</taxon>
        <taxon>Bacteroidota</taxon>
        <taxon>Saprospiria</taxon>
        <taxon>Saprospirales</taxon>
        <taxon>Haliscomenobacteraceae</taxon>
        <taxon>Portibacter</taxon>
    </lineage>
</organism>
<evidence type="ECO:0000259" key="5">
    <source>
        <dbReference type="Pfam" id="PF23727"/>
    </source>
</evidence>
<accession>A0AA37SRH7</accession>
<keyword evidence="7" id="KW-1185">Reference proteome</keyword>
<reference evidence="6" key="2">
    <citation type="submission" date="2023-01" db="EMBL/GenBank/DDBJ databases">
        <title>Draft genome sequence of Portibacter lacus strain NBRC 108769.</title>
        <authorList>
            <person name="Sun Q."/>
            <person name="Mori K."/>
        </authorList>
    </citation>
    <scope>NUCLEOTIDE SEQUENCE</scope>
    <source>
        <strain evidence="6">NBRC 108769</strain>
    </source>
</reference>
<name>A0AA37SRH7_9BACT</name>